<protein>
    <submittedName>
        <fullName evidence="11">Uncharacterized protein</fullName>
    </submittedName>
</protein>
<evidence type="ECO:0000256" key="4">
    <source>
        <dbReference type="ARBA" id="ARBA00023054"/>
    </source>
</evidence>
<dbReference type="InterPro" id="IPR003879">
    <property type="entry name" value="Butyrophylin_SPRY"/>
</dbReference>
<sequence>MAEAKAKKELKEPRCPICSDYFENPVTIECGHSFCSKCITKKWKGVREDFTCPECKEVFEEKEFRPNKRLARQVKFFRQIDDTIQKINVDILCDQHKKPLAFFCEDEQLAICHVCCKAEHQHHKVDTTLIPVLDYVDKIEVQLLPLKWHLEEVLAFKSKQGKTQKVLKDRIENQRKKIFSEFEELHQLLDKEKDGLLRELNLKENKIAKGIEENLAKLEEQSASLRRIIRDIEKKVNSSPIQLLKEAQTLLERIQSVKFMDLKIETSECEENFYSAPRQYMALKELAKKFQVDPADIILNIHTVNDRLEVSKDRKAVRWRKEIQKVSKSEQRFDTVPCVLGTRGYSSGRYYWEVQVDGNGDWAVGVAKKQICRKDRMPLSPSGGIWAVRHFLGQYYILTSPAIRLSLSEKVQIIRIYLDMELRQLSFYNSINKEHIYTLLLSSSKELYPFFWTSYEAEITLESFNVK</sequence>
<dbReference type="SUPFAM" id="SSF57850">
    <property type="entry name" value="RING/U-box"/>
    <property type="match status" value="1"/>
</dbReference>
<keyword evidence="3" id="KW-0862">Zinc</keyword>
<evidence type="ECO:0000256" key="6">
    <source>
        <dbReference type="PROSITE-ProRule" id="PRU00024"/>
    </source>
</evidence>
<dbReference type="InterPro" id="IPR001841">
    <property type="entry name" value="Znf_RING"/>
</dbReference>
<evidence type="ECO:0000256" key="2">
    <source>
        <dbReference type="ARBA" id="ARBA00022771"/>
    </source>
</evidence>
<dbReference type="Pfam" id="PF15227">
    <property type="entry name" value="zf-C3HC4_4"/>
    <property type="match status" value="1"/>
</dbReference>
<dbReference type="Gene3D" id="2.60.120.920">
    <property type="match status" value="1"/>
</dbReference>
<evidence type="ECO:0000256" key="5">
    <source>
        <dbReference type="ARBA" id="ARBA00053889"/>
    </source>
</evidence>
<dbReference type="SUPFAM" id="SSF57845">
    <property type="entry name" value="B-box zinc-binding domain"/>
    <property type="match status" value="1"/>
</dbReference>
<evidence type="ECO:0000256" key="3">
    <source>
        <dbReference type="ARBA" id="ARBA00022833"/>
    </source>
</evidence>
<keyword evidence="12" id="KW-1185">Reference proteome</keyword>
<dbReference type="AlphaFoldDB" id="A0A8C5PDR3"/>
<keyword evidence="1" id="KW-0479">Metal-binding</keyword>
<dbReference type="SMART" id="SM00449">
    <property type="entry name" value="SPRY"/>
    <property type="match status" value="1"/>
</dbReference>
<name>A0A8C5PDR3_9ANUR</name>
<dbReference type="InterPro" id="IPR003877">
    <property type="entry name" value="SPRY_dom"/>
</dbReference>
<proteinExistence type="predicted"/>
<dbReference type="SMART" id="SM00336">
    <property type="entry name" value="BBOX"/>
    <property type="match status" value="1"/>
</dbReference>
<keyword evidence="2 6" id="KW-0863">Zinc-finger</keyword>
<dbReference type="OrthoDB" id="6270329at2759"/>
<evidence type="ECO:0000256" key="1">
    <source>
        <dbReference type="ARBA" id="ARBA00022723"/>
    </source>
</evidence>
<dbReference type="PANTHER" id="PTHR24103">
    <property type="entry name" value="E3 UBIQUITIN-PROTEIN LIGASE TRIM"/>
    <property type="match status" value="1"/>
</dbReference>
<feature type="domain" description="B box-type" evidence="9">
    <location>
        <begin position="88"/>
        <end position="128"/>
    </location>
</feature>
<dbReference type="InterPro" id="IPR006574">
    <property type="entry name" value="PRY"/>
</dbReference>
<dbReference type="Ensembl" id="ENSLLET00000016168.1">
    <property type="protein sequence ID" value="ENSLLEP00000015572.1"/>
    <property type="gene ID" value="ENSLLEG00000009869.1"/>
</dbReference>
<dbReference type="InterPro" id="IPR050143">
    <property type="entry name" value="TRIM/RBCC"/>
</dbReference>
<feature type="domain" description="RING-type" evidence="8">
    <location>
        <begin position="15"/>
        <end position="56"/>
    </location>
</feature>
<evidence type="ECO:0000256" key="7">
    <source>
        <dbReference type="SAM" id="Coils"/>
    </source>
</evidence>
<evidence type="ECO:0000313" key="12">
    <source>
        <dbReference type="Proteomes" id="UP000694569"/>
    </source>
</evidence>
<dbReference type="PROSITE" id="PS50089">
    <property type="entry name" value="ZF_RING_2"/>
    <property type="match status" value="1"/>
</dbReference>
<dbReference type="Ensembl" id="ENSLLET00000016110.1">
    <property type="protein sequence ID" value="ENSLLEP00000015520.1"/>
    <property type="gene ID" value="ENSLLEG00000009869.1"/>
</dbReference>
<feature type="coiled-coil region" evidence="7">
    <location>
        <begin position="186"/>
        <end position="235"/>
    </location>
</feature>
<dbReference type="InterPro" id="IPR013083">
    <property type="entry name" value="Znf_RING/FYVE/PHD"/>
</dbReference>
<dbReference type="SUPFAM" id="SSF49899">
    <property type="entry name" value="Concanavalin A-like lectins/glucanases"/>
    <property type="match status" value="1"/>
</dbReference>
<dbReference type="PRINTS" id="PR01407">
    <property type="entry name" value="BUTYPHLNCDUF"/>
</dbReference>
<dbReference type="PROSITE" id="PS50119">
    <property type="entry name" value="ZF_BBOX"/>
    <property type="match status" value="1"/>
</dbReference>
<evidence type="ECO:0000259" key="8">
    <source>
        <dbReference type="PROSITE" id="PS50089"/>
    </source>
</evidence>
<dbReference type="PROSITE" id="PS00518">
    <property type="entry name" value="ZF_RING_1"/>
    <property type="match status" value="1"/>
</dbReference>
<dbReference type="SMART" id="SM00184">
    <property type="entry name" value="RING"/>
    <property type="match status" value="1"/>
</dbReference>
<dbReference type="InterPro" id="IPR017907">
    <property type="entry name" value="Znf_RING_CS"/>
</dbReference>
<dbReference type="InterPro" id="IPR001870">
    <property type="entry name" value="B30.2/SPRY"/>
</dbReference>
<evidence type="ECO:0000259" key="10">
    <source>
        <dbReference type="PROSITE" id="PS50188"/>
    </source>
</evidence>
<dbReference type="Gene3D" id="3.30.160.60">
    <property type="entry name" value="Classic Zinc Finger"/>
    <property type="match status" value="1"/>
</dbReference>
<dbReference type="PROSITE" id="PS50188">
    <property type="entry name" value="B302_SPRY"/>
    <property type="match status" value="1"/>
</dbReference>
<dbReference type="GO" id="GO:0008270">
    <property type="term" value="F:zinc ion binding"/>
    <property type="evidence" value="ECO:0007669"/>
    <property type="project" value="UniProtKB-KW"/>
</dbReference>
<evidence type="ECO:0000259" key="9">
    <source>
        <dbReference type="PROSITE" id="PS50119"/>
    </source>
</evidence>
<dbReference type="Gene3D" id="3.30.40.10">
    <property type="entry name" value="Zinc/RING finger domain, C3HC4 (zinc finger)"/>
    <property type="match status" value="1"/>
</dbReference>
<comment type="function">
    <text evidence="5">Transcription factor that determines dorsal-ventral body axis.</text>
</comment>
<feature type="domain" description="B30.2/SPRY" evidence="10">
    <location>
        <begin position="277"/>
        <end position="467"/>
    </location>
</feature>
<evidence type="ECO:0000313" key="11">
    <source>
        <dbReference type="Ensembl" id="ENSLLEP00000015572.1"/>
    </source>
</evidence>
<dbReference type="Proteomes" id="UP000694569">
    <property type="component" value="Unplaced"/>
</dbReference>
<dbReference type="InterPro" id="IPR013320">
    <property type="entry name" value="ConA-like_dom_sf"/>
</dbReference>
<dbReference type="FunFam" id="2.60.120.920:FF:000004">
    <property type="entry name" value="Butyrophilin subfamily 1 member A1"/>
    <property type="match status" value="1"/>
</dbReference>
<dbReference type="Pfam" id="PF00622">
    <property type="entry name" value="SPRY"/>
    <property type="match status" value="1"/>
</dbReference>
<dbReference type="InterPro" id="IPR000315">
    <property type="entry name" value="Znf_B-box"/>
</dbReference>
<dbReference type="InterPro" id="IPR043136">
    <property type="entry name" value="B30.2/SPRY_sf"/>
</dbReference>
<dbReference type="Pfam" id="PF00643">
    <property type="entry name" value="zf-B_box"/>
    <property type="match status" value="1"/>
</dbReference>
<dbReference type="SMART" id="SM00589">
    <property type="entry name" value="PRY"/>
    <property type="match status" value="1"/>
</dbReference>
<organism evidence="11 12">
    <name type="scientific">Leptobrachium leishanense</name>
    <name type="common">Leishan spiny toad</name>
    <dbReference type="NCBI Taxonomy" id="445787"/>
    <lineage>
        <taxon>Eukaryota</taxon>
        <taxon>Metazoa</taxon>
        <taxon>Chordata</taxon>
        <taxon>Craniata</taxon>
        <taxon>Vertebrata</taxon>
        <taxon>Euteleostomi</taxon>
        <taxon>Amphibia</taxon>
        <taxon>Batrachia</taxon>
        <taxon>Anura</taxon>
        <taxon>Pelobatoidea</taxon>
        <taxon>Megophryidae</taxon>
        <taxon>Leptobrachium</taxon>
    </lineage>
</organism>
<reference evidence="11" key="1">
    <citation type="submission" date="2025-05" db="UniProtKB">
        <authorList>
            <consortium name="Ensembl"/>
        </authorList>
    </citation>
    <scope>IDENTIFICATION</scope>
</reference>
<accession>A0A8C5PDR3</accession>
<keyword evidence="4 7" id="KW-0175">Coiled coil</keyword>
<dbReference type="GeneTree" id="ENSGT00940000154126"/>
<dbReference type="Pfam" id="PF13765">
    <property type="entry name" value="PRY"/>
    <property type="match status" value="1"/>
</dbReference>